<keyword evidence="1" id="KW-0472">Membrane</keyword>
<keyword evidence="1" id="KW-1133">Transmembrane helix</keyword>
<keyword evidence="1" id="KW-0812">Transmembrane</keyword>
<feature type="transmembrane region" description="Helical" evidence="1">
    <location>
        <begin position="453"/>
        <end position="479"/>
    </location>
</feature>
<evidence type="ECO:0000259" key="3">
    <source>
        <dbReference type="Pfam" id="PF26640"/>
    </source>
</evidence>
<feature type="transmembrane region" description="Helical" evidence="1">
    <location>
        <begin position="499"/>
        <end position="519"/>
    </location>
</feature>
<dbReference type="EMBL" id="AYKW01000010">
    <property type="protein sequence ID" value="PIL32572.1"/>
    <property type="molecule type" value="Genomic_DNA"/>
</dbReference>
<accession>A0A2G8SFN1</accession>
<feature type="domain" description="Heterokaryon incompatibility" evidence="2">
    <location>
        <begin position="22"/>
        <end position="119"/>
    </location>
</feature>
<dbReference type="Proteomes" id="UP000230002">
    <property type="component" value="Unassembled WGS sequence"/>
</dbReference>
<name>A0A2G8SFN1_9APHY</name>
<dbReference type="CDD" id="cd00636">
    <property type="entry name" value="TroA-like"/>
    <property type="match status" value="1"/>
</dbReference>
<dbReference type="Pfam" id="PF06985">
    <property type="entry name" value="HET"/>
    <property type="match status" value="1"/>
</dbReference>
<gene>
    <name evidence="4" type="ORF">GSI_05275</name>
</gene>
<evidence type="ECO:0000256" key="1">
    <source>
        <dbReference type="SAM" id="Phobius"/>
    </source>
</evidence>
<dbReference type="OrthoDB" id="2654851at2759"/>
<dbReference type="PANTHER" id="PTHR10622">
    <property type="entry name" value="HET DOMAIN-CONTAINING PROTEIN"/>
    <property type="match status" value="1"/>
</dbReference>
<dbReference type="InterPro" id="IPR010730">
    <property type="entry name" value="HET"/>
</dbReference>
<protein>
    <submittedName>
        <fullName evidence="4">Uncharacterized protein</fullName>
    </submittedName>
</protein>
<sequence length="578" mass="63612">MRLLDTRTIRFVYISDPNSVTYAILSHTWDLLGEQSLQELAEIQRTHPGESVPSSPALSPKIRDFCAFARNAGYDYCWIDSCCIDKTSSSELTESINSMYAWYCIADVCYTYLADVSSSADKWEEEFRASRWHRRGWTLQELIAPKKLVFLSCDWLVLGSKAALAPLVEDVTGISISVLMFQEPLSAVPVARRMSWAASRETTRAEDRAYSLFGIFDVQLPTIYGEGGERAFVRLQEEILRHIQDQSIFAWGLRPPPSSDTLRILPRFMGGKFSVTKRHALLASSPSDFQAPCTLELIHPAEFNAMLRLIPNILVSLDCSAYGIHSILTHPPVYPVRTSAQTHGPTHIAILACKDPARGFVVLLLRRTSTISPDEFSIGASMVPGLASLESAEDLLEPEVVHATYITPEQVAALRSDVVLLDLQPQWMYTCILLVMAVPAIVLAIYGSGRTVALYAGPIMAAVMTIAAVGLVSGIYLLLGGYDPIASCDENQTESVAFFLFRQVPAASSLACGIAFLGCKMAGFIIQGPDASLWILLLLIPYTFAASILLFNSSVRVRFSPILLNGHDSSRAMGLRLL</sequence>
<feature type="transmembrane region" description="Helical" evidence="1">
    <location>
        <begin position="427"/>
        <end position="446"/>
    </location>
</feature>
<evidence type="ECO:0000313" key="5">
    <source>
        <dbReference type="Proteomes" id="UP000230002"/>
    </source>
</evidence>
<proteinExistence type="predicted"/>
<dbReference type="InterPro" id="IPR058525">
    <property type="entry name" value="DUF8212"/>
</dbReference>
<feature type="domain" description="DUF8212" evidence="3">
    <location>
        <begin position="230"/>
        <end position="417"/>
    </location>
</feature>
<reference evidence="4 5" key="1">
    <citation type="journal article" date="2015" name="Sci. Rep.">
        <title>Chromosome-level genome map provides insights into diverse defense mechanisms in the medicinal fungus Ganoderma sinense.</title>
        <authorList>
            <person name="Zhu Y."/>
            <person name="Xu J."/>
            <person name="Sun C."/>
            <person name="Zhou S."/>
            <person name="Xu H."/>
            <person name="Nelson D.R."/>
            <person name="Qian J."/>
            <person name="Song J."/>
            <person name="Luo H."/>
            <person name="Xiang L."/>
            <person name="Li Y."/>
            <person name="Xu Z."/>
            <person name="Ji A."/>
            <person name="Wang L."/>
            <person name="Lu S."/>
            <person name="Hayward A."/>
            <person name="Sun W."/>
            <person name="Li X."/>
            <person name="Schwartz D.C."/>
            <person name="Wang Y."/>
            <person name="Chen S."/>
        </authorList>
    </citation>
    <scope>NUCLEOTIDE SEQUENCE [LARGE SCALE GENOMIC DNA]</scope>
    <source>
        <strain evidence="4 5">ZZ0214-1</strain>
    </source>
</reference>
<evidence type="ECO:0000259" key="2">
    <source>
        <dbReference type="Pfam" id="PF06985"/>
    </source>
</evidence>
<keyword evidence="5" id="KW-1185">Reference proteome</keyword>
<evidence type="ECO:0000313" key="4">
    <source>
        <dbReference type="EMBL" id="PIL32572.1"/>
    </source>
</evidence>
<dbReference type="AlphaFoldDB" id="A0A2G8SFN1"/>
<dbReference type="Pfam" id="PF26640">
    <property type="entry name" value="DUF8212"/>
    <property type="match status" value="1"/>
</dbReference>
<organism evidence="4 5">
    <name type="scientific">Ganoderma sinense ZZ0214-1</name>
    <dbReference type="NCBI Taxonomy" id="1077348"/>
    <lineage>
        <taxon>Eukaryota</taxon>
        <taxon>Fungi</taxon>
        <taxon>Dikarya</taxon>
        <taxon>Basidiomycota</taxon>
        <taxon>Agaricomycotina</taxon>
        <taxon>Agaricomycetes</taxon>
        <taxon>Polyporales</taxon>
        <taxon>Polyporaceae</taxon>
        <taxon>Ganoderma</taxon>
    </lineage>
</organism>
<comment type="caution">
    <text evidence="4">The sequence shown here is derived from an EMBL/GenBank/DDBJ whole genome shotgun (WGS) entry which is preliminary data.</text>
</comment>
<dbReference type="PANTHER" id="PTHR10622:SF10">
    <property type="entry name" value="HET DOMAIN-CONTAINING PROTEIN"/>
    <property type="match status" value="1"/>
</dbReference>
<feature type="transmembrane region" description="Helical" evidence="1">
    <location>
        <begin position="531"/>
        <end position="551"/>
    </location>
</feature>